<evidence type="ECO:0000256" key="1">
    <source>
        <dbReference type="SAM" id="Coils"/>
    </source>
</evidence>
<proteinExistence type="predicted"/>
<dbReference type="SUPFAM" id="SSF51197">
    <property type="entry name" value="Clavaminate synthase-like"/>
    <property type="match status" value="1"/>
</dbReference>
<name>A0A167NMT5_CALVF</name>
<evidence type="ECO:0008006" key="4">
    <source>
        <dbReference type="Google" id="ProtNLM"/>
    </source>
</evidence>
<dbReference type="STRING" id="1330018.A0A167NMT5"/>
<dbReference type="OrthoDB" id="288590at2759"/>
<sequence>MPTAEFAPPQGAPPPRALRLPFLTPDECRRFAVRGWAPLDIDPGANPLGGVSTDDFVKAFSDLFDASAAFFDSALPYKERFIRGTEGSEDGFNRVAGEKEMITIRTGDTTPEGVRDKAAVCWDLCGKIMLDVIDDISSSLGLENTDLREMVEPCAALPPSGERVATLLRMFRYERGAGKPLGTEPGLRDRRLVAERHRDLGLLSLVVGSSPGLEVWDPYASAWYAIEEQRAVPGKLTATILAGETLARLTNYKYAPGGHRVVVSGTEASPYRFSLVYALRAHHPIPLDTERLTTTITGRFPHPLPPTAGDLYGQISNAHFNINADVNQRRKQEERLKVLREQAERAGGQIASSG</sequence>
<dbReference type="AlphaFoldDB" id="A0A167NMT5"/>
<organism evidence="2 3">
    <name type="scientific">Calocera viscosa (strain TUFC12733)</name>
    <dbReference type="NCBI Taxonomy" id="1330018"/>
    <lineage>
        <taxon>Eukaryota</taxon>
        <taxon>Fungi</taxon>
        <taxon>Dikarya</taxon>
        <taxon>Basidiomycota</taxon>
        <taxon>Agaricomycotina</taxon>
        <taxon>Dacrymycetes</taxon>
        <taxon>Dacrymycetales</taxon>
        <taxon>Dacrymycetaceae</taxon>
        <taxon>Calocera</taxon>
    </lineage>
</organism>
<accession>A0A167NMT5</accession>
<evidence type="ECO:0000313" key="2">
    <source>
        <dbReference type="EMBL" id="KZO97878.1"/>
    </source>
</evidence>
<dbReference type="EMBL" id="KV417278">
    <property type="protein sequence ID" value="KZO97878.1"/>
    <property type="molecule type" value="Genomic_DNA"/>
</dbReference>
<reference evidence="2 3" key="1">
    <citation type="journal article" date="2016" name="Mol. Biol. Evol.">
        <title>Comparative Genomics of Early-Diverging Mushroom-Forming Fungi Provides Insights into the Origins of Lignocellulose Decay Capabilities.</title>
        <authorList>
            <person name="Nagy L.G."/>
            <person name="Riley R."/>
            <person name="Tritt A."/>
            <person name="Adam C."/>
            <person name="Daum C."/>
            <person name="Floudas D."/>
            <person name="Sun H."/>
            <person name="Yadav J.S."/>
            <person name="Pangilinan J."/>
            <person name="Larsson K.H."/>
            <person name="Matsuura K."/>
            <person name="Barry K."/>
            <person name="Labutti K."/>
            <person name="Kuo R."/>
            <person name="Ohm R.A."/>
            <person name="Bhattacharya S.S."/>
            <person name="Shirouzu T."/>
            <person name="Yoshinaga Y."/>
            <person name="Martin F.M."/>
            <person name="Grigoriev I.V."/>
            <person name="Hibbett D.S."/>
        </authorList>
    </citation>
    <scope>NUCLEOTIDE SEQUENCE [LARGE SCALE GENOMIC DNA]</scope>
    <source>
        <strain evidence="2 3">TUFC12733</strain>
    </source>
</reference>
<dbReference type="Proteomes" id="UP000076738">
    <property type="component" value="Unassembled WGS sequence"/>
</dbReference>
<dbReference type="InterPro" id="IPR027443">
    <property type="entry name" value="IPNS-like_sf"/>
</dbReference>
<protein>
    <recommendedName>
        <fullName evidence="4">Clavaminate synthase-like protein</fullName>
    </recommendedName>
</protein>
<keyword evidence="1" id="KW-0175">Coiled coil</keyword>
<dbReference type="Gene3D" id="2.60.120.330">
    <property type="entry name" value="B-lactam Antibiotic, Isopenicillin N Synthase, Chain"/>
    <property type="match status" value="1"/>
</dbReference>
<keyword evidence="3" id="KW-1185">Reference proteome</keyword>
<gene>
    <name evidence="2" type="ORF">CALVIDRAFT_526592</name>
</gene>
<evidence type="ECO:0000313" key="3">
    <source>
        <dbReference type="Proteomes" id="UP000076738"/>
    </source>
</evidence>
<feature type="coiled-coil region" evidence="1">
    <location>
        <begin position="322"/>
        <end position="349"/>
    </location>
</feature>